<keyword evidence="1" id="KW-0472">Membrane</keyword>
<feature type="transmembrane region" description="Helical" evidence="1">
    <location>
        <begin position="101"/>
        <end position="127"/>
    </location>
</feature>
<name>A0A7K3VZB3_9ACTN</name>
<feature type="transmembrane region" description="Helical" evidence="1">
    <location>
        <begin position="147"/>
        <end position="169"/>
    </location>
</feature>
<evidence type="ECO:0000313" key="3">
    <source>
        <dbReference type="Proteomes" id="UP000470246"/>
    </source>
</evidence>
<feature type="transmembrane region" description="Helical" evidence="1">
    <location>
        <begin position="54"/>
        <end position="80"/>
    </location>
</feature>
<keyword evidence="3" id="KW-1185">Reference proteome</keyword>
<accession>A0A7K3VZB3</accession>
<feature type="transmembrane region" description="Helical" evidence="1">
    <location>
        <begin position="221"/>
        <end position="244"/>
    </location>
</feature>
<evidence type="ECO:0000313" key="2">
    <source>
        <dbReference type="EMBL" id="NEK57942.1"/>
    </source>
</evidence>
<comment type="caution">
    <text evidence="2">The sequence shown here is derived from an EMBL/GenBank/DDBJ whole genome shotgun (WGS) entry which is preliminary data.</text>
</comment>
<keyword evidence="1" id="KW-0812">Transmembrane</keyword>
<dbReference type="Proteomes" id="UP000470246">
    <property type="component" value="Unassembled WGS sequence"/>
</dbReference>
<sequence>MRAGVPVRAVLRSEWTKLASVRSTWWCAAVYLVVVAAFGWLAAASTPTAVRPDLAVGVALTGFGFGQLVLVVLGVLAVSAEFATGSALVSLTAVPRRSRLLVAKTVVVATWAALLTAVLAVVCWLAARTLTAVPGGIPLTAPGVLRALGLQVAGAALLTVLAVGLGAVLRSSAGGVGVGVALVFMLPPLLALAGGVVASRASQALPALRVGEDPFLAVPTTWPVGLVVCGAWAVGAWAIGAVLLERRDV</sequence>
<keyword evidence="1" id="KW-1133">Transmembrane helix</keyword>
<feature type="transmembrane region" description="Helical" evidence="1">
    <location>
        <begin position="21"/>
        <end position="42"/>
    </location>
</feature>
<dbReference type="Pfam" id="PF12730">
    <property type="entry name" value="ABC2_membrane_4"/>
    <property type="match status" value="1"/>
</dbReference>
<dbReference type="RefSeq" id="WP_163481144.1">
    <property type="nucleotide sequence ID" value="NZ_JAAGWF010000008.1"/>
</dbReference>
<feature type="transmembrane region" description="Helical" evidence="1">
    <location>
        <begin position="176"/>
        <end position="201"/>
    </location>
</feature>
<dbReference type="AlphaFoldDB" id="A0A7K3VZB3"/>
<gene>
    <name evidence="2" type="ORF">GCU56_08665</name>
</gene>
<protein>
    <submittedName>
        <fullName evidence="2">ABC transporter permease subunit</fullName>
    </submittedName>
</protein>
<organism evidence="2 3">
    <name type="scientific">Geodermatophilus sabuli</name>
    <dbReference type="NCBI Taxonomy" id="1564158"/>
    <lineage>
        <taxon>Bacteria</taxon>
        <taxon>Bacillati</taxon>
        <taxon>Actinomycetota</taxon>
        <taxon>Actinomycetes</taxon>
        <taxon>Geodermatophilales</taxon>
        <taxon>Geodermatophilaceae</taxon>
        <taxon>Geodermatophilus</taxon>
    </lineage>
</organism>
<dbReference type="EMBL" id="JAAGWF010000008">
    <property type="protein sequence ID" value="NEK57942.1"/>
    <property type="molecule type" value="Genomic_DNA"/>
</dbReference>
<evidence type="ECO:0000256" key="1">
    <source>
        <dbReference type="SAM" id="Phobius"/>
    </source>
</evidence>
<proteinExistence type="predicted"/>
<reference evidence="2 3" key="1">
    <citation type="submission" date="2020-02" db="EMBL/GenBank/DDBJ databases">
        <title>Geodermatophilus sabuli CPCC 205279 I12A-02694.</title>
        <authorList>
            <person name="Jiang Z."/>
        </authorList>
    </citation>
    <scope>NUCLEOTIDE SEQUENCE [LARGE SCALE GENOMIC DNA]</scope>
    <source>
        <strain evidence="2 3">I12A-02694</strain>
    </source>
</reference>